<feature type="domain" description="Sialidase" evidence="3">
    <location>
        <begin position="112"/>
        <end position="454"/>
    </location>
</feature>
<dbReference type="VEuPathDB" id="TriTrypDB:ECC02_013479"/>
<dbReference type="EMBL" id="JABDHM010000664">
    <property type="protein sequence ID" value="KAF5213965.1"/>
    <property type="molecule type" value="Genomic_DNA"/>
</dbReference>
<keyword evidence="2" id="KW-1133">Transmembrane helix</keyword>
<dbReference type="Proteomes" id="UP000583944">
    <property type="component" value="Unassembled WGS sequence"/>
</dbReference>
<dbReference type="SUPFAM" id="SSF50939">
    <property type="entry name" value="Sialidases"/>
    <property type="match status" value="1"/>
</dbReference>
<dbReference type="InterPro" id="IPR008377">
    <property type="entry name" value="Sialidase_trypan"/>
</dbReference>
<dbReference type="PRINTS" id="PR01803">
    <property type="entry name" value="TCSIALIDASE"/>
</dbReference>
<dbReference type="Gene3D" id="2.60.120.200">
    <property type="match status" value="1"/>
</dbReference>
<dbReference type="CDD" id="cd15482">
    <property type="entry name" value="Sialidase_non-viral"/>
    <property type="match status" value="1"/>
</dbReference>
<dbReference type="AlphaFoldDB" id="A0A7J6XI92"/>
<evidence type="ECO:0000259" key="4">
    <source>
        <dbReference type="Pfam" id="PF22925"/>
    </source>
</evidence>
<keyword evidence="2" id="KW-0472">Membrane</keyword>
<feature type="compositionally biased region" description="Basic and acidic residues" evidence="1">
    <location>
        <begin position="25"/>
        <end position="34"/>
    </location>
</feature>
<evidence type="ECO:0000256" key="1">
    <source>
        <dbReference type="SAM" id="MobiDB-lite"/>
    </source>
</evidence>
<dbReference type="InterPro" id="IPR011040">
    <property type="entry name" value="Sialidase"/>
</dbReference>
<dbReference type="Pfam" id="PF22925">
    <property type="entry name" value="TS_C"/>
    <property type="match status" value="1"/>
</dbReference>
<dbReference type="InterPro" id="IPR013320">
    <property type="entry name" value="ConA-like_dom_sf"/>
</dbReference>
<reference evidence="5 6" key="1">
    <citation type="journal article" date="2019" name="Genome Biol. Evol.">
        <title>Nanopore Sequencing Significantly Improves Genome Assembly of the Protozoan Parasite Trypanosoma cruzi.</title>
        <authorList>
            <person name="Diaz-Viraque F."/>
            <person name="Pita S."/>
            <person name="Greif G."/>
            <person name="de Souza R.C.M."/>
            <person name="Iraola G."/>
            <person name="Robello C."/>
        </authorList>
    </citation>
    <scope>NUCLEOTIDE SEQUENCE [LARGE SCALE GENOMIC DNA]</scope>
    <source>
        <strain evidence="5 6">Berenice</strain>
    </source>
</reference>
<accession>A0A7J6XI92</accession>
<name>A0A7J6XI92_TRYCR</name>
<dbReference type="InterPro" id="IPR021287">
    <property type="entry name" value="Trans-sialidase_CS"/>
</dbReference>
<comment type="caution">
    <text evidence="5">The sequence shown here is derived from an EMBL/GenBank/DDBJ whole genome shotgun (WGS) entry which is preliminary data.</text>
</comment>
<gene>
    <name evidence="5" type="ORF">ECC02_013479</name>
</gene>
<feature type="domain" description="Trans-sialidase C-terminal" evidence="4">
    <location>
        <begin position="492"/>
        <end position="690"/>
    </location>
</feature>
<evidence type="ECO:0000259" key="3">
    <source>
        <dbReference type="Pfam" id="PF13859"/>
    </source>
</evidence>
<dbReference type="InterPro" id="IPR055239">
    <property type="entry name" value="TS_C"/>
</dbReference>
<keyword evidence="2" id="KW-0812">Transmembrane</keyword>
<dbReference type="GO" id="GO:0004308">
    <property type="term" value="F:exo-alpha-sialidase activity"/>
    <property type="evidence" value="ECO:0007669"/>
    <property type="project" value="InterPro"/>
</dbReference>
<feature type="transmembrane region" description="Helical" evidence="2">
    <location>
        <begin position="726"/>
        <end position="750"/>
    </location>
</feature>
<dbReference type="Pfam" id="PF13859">
    <property type="entry name" value="BNR_3"/>
    <property type="match status" value="1"/>
</dbReference>
<protein>
    <submittedName>
        <fullName evidence="5">Uncharacterized protein</fullName>
    </submittedName>
</protein>
<feature type="region of interest" description="Disordered" evidence="1">
    <location>
        <begin position="1"/>
        <end position="39"/>
    </location>
</feature>
<proteinExistence type="predicted"/>
<sequence length="752" mass="81549">MLSRVAAVKAPRTHNRRRVTGSSGRRREGRESEPPRPNMSRHVFTSAVLLLVVMMCCGNCGAAAAGGNNGKSDLINVELPRGVDLFVPRTTLVLPKEGTAAGTPRDLFVSLSLFSAGGVIAAFAEGHMNAEYQGAPLSKPFSSDVVAGYIEPAWDWSALVAEINKNTWRAHTVPTATEAKGQSLVALRQPTTIAKGNKVFLLSESFLWSYSYGKFYWDRLDLKLVVGTVTNSTGGEPSKRIEWSASKSLLSANTSAAYESKFVRFFPSGGLGVLMDNGALVFPVVAFDGKDDGFSMIIYSTDDGEKWMLSNGTSPAKCETPRVTEWEGSLLMIVDCENGQRVYESRDMGTTWTEAIGTLPGVWTNSQSTVILDLSLHVDAPITATIEGRKVILYTQRGYALEKQRERALYLWVTDNIRLFCVGPVAMRDGMNWLFASSLLYSDGDLHLLQRRENDKDSAFSLSRLTEELSTIKSVLSTWAKKDAFFSNLTIPTAGLVAVLSNASVSDGTWIDDYRCVNATVTKGRKVRYGFQLTEPGSRVIWPVNTRVNSVRLVSSSHNFTLVASVTIEETPSGNTPLLTAMLADTNSNHTMGLSYTADKTGGTGLKGKTTKQSGRWEPKKGYQVALMLQGKKASVYVDGESLGEEELPLKGERPLELVRFCFGACGEDAGQKTKVTVKNVFLYNRPLNSTEMTAIKDKAHTLNGPGEALARWAALEGAAAREHAAVVGLTSAGSGLLPLLLLLGLWGFAAA</sequence>
<dbReference type="SUPFAM" id="SSF49899">
    <property type="entry name" value="Concanavalin A-like lectins/glucanases"/>
    <property type="match status" value="1"/>
</dbReference>
<dbReference type="Gene3D" id="2.120.10.10">
    <property type="match status" value="1"/>
</dbReference>
<organism evidence="5 6">
    <name type="scientific">Trypanosoma cruzi</name>
    <dbReference type="NCBI Taxonomy" id="5693"/>
    <lineage>
        <taxon>Eukaryota</taxon>
        <taxon>Discoba</taxon>
        <taxon>Euglenozoa</taxon>
        <taxon>Kinetoplastea</taxon>
        <taxon>Metakinetoplastina</taxon>
        <taxon>Trypanosomatida</taxon>
        <taxon>Trypanosomatidae</taxon>
        <taxon>Trypanosoma</taxon>
        <taxon>Schizotrypanum</taxon>
    </lineage>
</organism>
<dbReference type="Pfam" id="PF11052">
    <property type="entry name" value="Tr-sialidase_C"/>
    <property type="match status" value="1"/>
</dbReference>
<evidence type="ECO:0000256" key="2">
    <source>
        <dbReference type="SAM" id="Phobius"/>
    </source>
</evidence>
<evidence type="ECO:0000313" key="5">
    <source>
        <dbReference type="EMBL" id="KAF5213965.1"/>
    </source>
</evidence>
<evidence type="ECO:0000313" key="6">
    <source>
        <dbReference type="Proteomes" id="UP000583944"/>
    </source>
</evidence>
<dbReference type="InterPro" id="IPR036278">
    <property type="entry name" value="Sialidase_sf"/>
</dbReference>